<name>A0A4Y2WY25_ARAVE</name>
<evidence type="ECO:0000313" key="2">
    <source>
        <dbReference type="Proteomes" id="UP000499080"/>
    </source>
</evidence>
<sequence>MARKLSSIQRPFPLAISGAYRTTPTAALQILLGIPPLHLQLQGDARMTVFHRLSRQINDIIIQPDDLHRRKVAGQASFQISHSGAPATRGRWQREQPYSAVHGWLKDTEWCGKGLLCHGRWGDHT</sequence>
<dbReference type="Proteomes" id="UP000499080">
    <property type="component" value="Unassembled WGS sequence"/>
</dbReference>
<dbReference type="EMBL" id="BGPR01067563">
    <property type="protein sequence ID" value="GBO41758.1"/>
    <property type="molecule type" value="Genomic_DNA"/>
</dbReference>
<protein>
    <submittedName>
        <fullName evidence="1">Uncharacterized protein</fullName>
    </submittedName>
</protein>
<organism evidence="1 2">
    <name type="scientific">Araneus ventricosus</name>
    <name type="common">Orbweaver spider</name>
    <name type="synonym">Epeira ventricosa</name>
    <dbReference type="NCBI Taxonomy" id="182803"/>
    <lineage>
        <taxon>Eukaryota</taxon>
        <taxon>Metazoa</taxon>
        <taxon>Ecdysozoa</taxon>
        <taxon>Arthropoda</taxon>
        <taxon>Chelicerata</taxon>
        <taxon>Arachnida</taxon>
        <taxon>Araneae</taxon>
        <taxon>Araneomorphae</taxon>
        <taxon>Entelegynae</taxon>
        <taxon>Araneoidea</taxon>
        <taxon>Araneidae</taxon>
        <taxon>Araneus</taxon>
    </lineage>
</organism>
<evidence type="ECO:0000313" key="1">
    <source>
        <dbReference type="EMBL" id="GBO41758.1"/>
    </source>
</evidence>
<gene>
    <name evidence="1" type="ORF">AVEN_6269_1</name>
</gene>
<proteinExistence type="predicted"/>
<dbReference type="AlphaFoldDB" id="A0A4Y2WY25"/>
<accession>A0A4Y2WY25</accession>
<comment type="caution">
    <text evidence="1">The sequence shown here is derived from an EMBL/GenBank/DDBJ whole genome shotgun (WGS) entry which is preliminary data.</text>
</comment>
<dbReference type="OrthoDB" id="6515318at2759"/>
<reference evidence="1 2" key="1">
    <citation type="journal article" date="2019" name="Sci. Rep.">
        <title>Orb-weaving spider Araneus ventricosus genome elucidates the spidroin gene catalogue.</title>
        <authorList>
            <person name="Kono N."/>
            <person name="Nakamura H."/>
            <person name="Ohtoshi R."/>
            <person name="Moran D.A.P."/>
            <person name="Shinohara A."/>
            <person name="Yoshida Y."/>
            <person name="Fujiwara M."/>
            <person name="Mori M."/>
            <person name="Tomita M."/>
            <person name="Arakawa K."/>
        </authorList>
    </citation>
    <scope>NUCLEOTIDE SEQUENCE [LARGE SCALE GENOMIC DNA]</scope>
</reference>
<keyword evidence="2" id="KW-1185">Reference proteome</keyword>